<name>A0A139QN57_STROR</name>
<dbReference type="PANTHER" id="PTHR11910">
    <property type="entry name" value="ATP SYNTHASE DELTA CHAIN"/>
    <property type="match status" value="1"/>
</dbReference>
<dbReference type="GO" id="GO:0016787">
    <property type="term" value="F:hydrolase activity"/>
    <property type="evidence" value="ECO:0007669"/>
    <property type="project" value="UniProtKB-KW"/>
</dbReference>
<reference evidence="9 10" key="1">
    <citation type="submission" date="2016-01" db="EMBL/GenBank/DDBJ databases">
        <title>Highly variable Streptococcus oralis are common among viridans streptococci isolated from primates.</title>
        <authorList>
            <person name="Denapaite D."/>
            <person name="Rieger M."/>
            <person name="Koendgen S."/>
            <person name="Brueckner R."/>
            <person name="Ochigava I."/>
            <person name="Kappeler P."/>
            <person name="Maetz-Rensing K."/>
            <person name="Leendertz F."/>
            <person name="Hakenbeck R."/>
        </authorList>
    </citation>
    <scope>NUCLEOTIDE SEQUENCE [LARGE SCALE GENOMIC DNA]</scope>
    <source>
        <strain evidence="9 10">DD24</strain>
    </source>
</reference>
<dbReference type="NCBIfam" id="TIGR01145">
    <property type="entry name" value="ATP_synt_delta"/>
    <property type="match status" value="1"/>
</dbReference>
<dbReference type="GO" id="GO:0046933">
    <property type="term" value="F:proton-transporting ATP synthase activity, rotational mechanism"/>
    <property type="evidence" value="ECO:0007669"/>
    <property type="project" value="UniProtKB-UniRule"/>
</dbReference>
<keyword evidence="8" id="KW-0139">CF(1)</keyword>
<keyword evidence="3 8" id="KW-1003">Cell membrane</keyword>
<keyword evidence="9" id="KW-0378">Hydrolase</keyword>
<dbReference type="Pfam" id="PF00213">
    <property type="entry name" value="OSCP"/>
    <property type="match status" value="1"/>
</dbReference>
<keyword evidence="2 8" id="KW-0813">Transport</keyword>
<evidence type="ECO:0000313" key="9">
    <source>
        <dbReference type="EMBL" id="KXU03954.1"/>
    </source>
</evidence>
<evidence type="ECO:0000256" key="4">
    <source>
        <dbReference type="ARBA" id="ARBA00022781"/>
    </source>
</evidence>
<evidence type="ECO:0000256" key="7">
    <source>
        <dbReference type="ARBA" id="ARBA00023310"/>
    </source>
</evidence>
<keyword evidence="4 8" id="KW-0375">Hydrogen ion transport</keyword>
<dbReference type="PRINTS" id="PR00125">
    <property type="entry name" value="ATPASEDELTA"/>
</dbReference>
<keyword evidence="7 8" id="KW-0066">ATP synthesis</keyword>
<organism evidence="9 10">
    <name type="scientific">Streptococcus oralis</name>
    <dbReference type="NCBI Taxonomy" id="1303"/>
    <lineage>
        <taxon>Bacteria</taxon>
        <taxon>Bacillati</taxon>
        <taxon>Bacillota</taxon>
        <taxon>Bacilli</taxon>
        <taxon>Lactobacillales</taxon>
        <taxon>Streptococcaceae</taxon>
        <taxon>Streptococcus</taxon>
    </lineage>
</organism>
<dbReference type="SUPFAM" id="SSF47928">
    <property type="entry name" value="N-terminal domain of the delta subunit of the F1F0-ATP synthase"/>
    <property type="match status" value="1"/>
</dbReference>
<dbReference type="EMBL" id="LQZB01000164">
    <property type="protein sequence ID" value="KXU03954.1"/>
    <property type="molecule type" value="Genomic_DNA"/>
</dbReference>
<dbReference type="OrthoDB" id="9802471at2"/>
<dbReference type="Gene3D" id="1.10.520.20">
    <property type="entry name" value="N-terminal domain of the delta subunit of the F1F0-ATP synthase"/>
    <property type="match status" value="1"/>
</dbReference>
<evidence type="ECO:0000256" key="3">
    <source>
        <dbReference type="ARBA" id="ARBA00022475"/>
    </source>
</evidence>
<dbReference type="RefSeq" id="WP_061409194.1">
    <property type="nucleotide sequence ID" value="NZ_KQ970760.1"/>
</dbReference>
<comment type="subcellular location">
    <subcellularLocation>
        <location evidence="8">Cell membrane</location>
        <topology evidence="8">Peripheral membrane protein</topology>
    </subcellularLocation>
    <subcellularLocation>
        <location evidence="1">Membrane</location>
    </subcellularLocation>
</comment>
<dbReference type="NCBIfam" id="NF004401">
    <property type="entry name" value="PRK05758.2-1"/>
    <property type="match status" value="1"/>
</dbReference>
<dbReference type="GO" id="GO:0005886">
    <property type="term" value="C:plasma membrane"/>
    <property type="evidence" value="ECO:0007669"/>
    <property type="project" value="UniProtKB-SubCell"/>
</dbReference>
<dbReference type="AlphaFoldDB" id="A0A139QN57"/>
<evidence type="ECO:0000256" key="5">
    <source>
        <dbReference type="ARBA" id="ARBA00023065"/>
    </source>
</evidence>
<evidence type="ECO:0000256" key="1">
    <source>
        <dbReference type="ARBA" id="ARBA00004370"/>
    </source>
</evidence>
<dbReference type="Proteomes" id="UP000070353">
    <property type="component" value="Unassembled WGS sequence"/>
</dbReference>
<comment type="caution">
    <text evidence="9">The sequence shown here is derived from an EMBL/GenBank/DDBJ whole genome shotgun (WGS) entry which is preliminary data.</text>
</comment>
<evidence type="ECO:0000256" key="2">
    <source>
        <dbReference type="ARBA" id="ARBA00022448"/>
    </source>
</evidence>
<dbReference type="HAMAP" id="MF_01416">
    <property type="entry name" value="ATP_synth_delta_bact"/>
    <property type="match status" value="1"/>
</dbReference>
<dbReference type="GO" id="GO:0045259">
    <property type="term" value="C:proton-transporting ATP synthase complex"/>
    <property type="evidence" value="ECO:0007669"/>
    <property type="project" value="UniProtKB-KW"/>
</dbReference>
<accession>A0A139QN57</accession>
<evidence type="ECO:0000313" key="10">
    <source>
        <dbReference type="Proteomes" id="UP000070353"/>
    </source>
</evidence>
<sequence length="178" mass="20599">MDKKTVKVIEKYSMPFVQLVIEKGEEDRIFSDLAQIKQVAEETDLPSFLGQVAVDESDKEKTVRFFRDSVSPLMQNFIQVLLYNHRANLFYEVIVDCLSRLEKETNRFEVTIASAHPLTDDQKARLLPLIEKKMSLKVRTIKEQIDESLIGGFVIFANHKTIDVSIKQQLRVVKENLK</sequence>
<dbReference type="InterPro" id="IPR026015">
    <property type="entry name" value="ATP_synth_OSCP/delta_N_sf"/>
</dbReference>
<dbReference type="InterPro" id="IPR000711">
    <property type="entry name" value="ATPase_OSCP/dsu"/>
</dbReference>
<proteinExistence type="inferred from homology"/>
<keyword evidence="6 8" id="KW-0472">Membrane</keyword>
<comment type="similarity">
    <text evidence="8">Belongs to the ATPase delta chain family.</text>
</comment>
<comment type="function">
    <text evidence="8">This protein is part of the stalk that links CF(0) to CF(1). It either transmits conformational changes from CF(0) to CF(1) or is implicated in proton conduction.</text>
</comment>
<evidence type="ECO:0000256" key="6">
    <source>
        <dbReference type="ARBA" id="ARBA00023136"/>
    </source>
</evidence>
<protein>
    <recommendedName>
        <fullName evidence="8">ATP synthase subunit delta</fullName>
    </recommendedName>
    <alternativeName>
        <fullName evidence="8">ATP synthase F(1) sector subunit delta</fullName>
    </alternativeName>
    <alternativeName>
        <fullName evidence="8">F-type ATPase subunit delta</fullName>
        <shortName evidence="8">F-ATPase subunit delta</shortName>
    </alternativeName>
</protein>
<gene>
    <name evidence="8" type="primary">atpH</name>
    <name evidence="9" type="ORF">SORDD24_01423</name>
</gene>
<comment type="function">
    <text evidence="8">F(1)F(0) ATP synthase produces ATP from ADP in the presence of a proton or sodium gradient. F-type ATPases consist of two structural domains, F(1) containing the extramembraneous catalytic core and F(0) containing the membrane proton channel, linked together by a central stalk and a peripheral stalk. During catalysis, ATP synthesis in the catalytic domain of F(1) is coupled via a rotary mechanism of the central stalk subunits to proton translocation.</text>
</comment>
<dbReference type="PATRIC" id="fig|1303.84.peg.1568"/>
<keyword evidence="5 8" id="KW-0406">Ion transport</keyword>
<evidence type="ECO:0000256" key="8">
    <source>
        <dbReference type="HAMAP-Rule" id="MF_01416"/>
    </source>
</evidence>